<keyword evidence="1" id="KW-0732">Signal</keyword>
<feature type="domain" description="Streptomyces killer toxin-like beta/gamma crystallin" evidence="2">
    <location>
        <begin position="54"/>
        <end position="90"/>
    </location>
</feature>
<feature type="chain" id="PRO_5042050425" evidence="1">
    <location>
        <begin position="37"/>
        <end position="124"/>
    </location>
</feature>
<evidence type="ECO:0000313" key="4">
    <source>
        <dbReference type="Proteomes" id="UP001206128"/>
    </source>
</evidence>
<gene>
    <name evidence="3" type="ORF">LX83_006805</name>
</gene>
<sequence>MKNLFSGVRGSLKKLFVVVVAAAGMTVAAPAVPAFAINAVSCTSDEFAWIRFGDTGDNRWCYANSGVAYVEGYGVRSFHSGNNKVTFDYTIIENGYRHSLILDKGQEHTLTFGLRAIVHTIQIW</sequence>
<dbReference type="EMBL" id="JAMTCK010000022">
    <property type="protein sequence ID" value="MCP2169919.1"/>
    <property type="molecule type" value="Genomic_DNA"/>
</dbReference>
<dbReference type="InterPro" id="IPR015161">
    <property type="entry name" value="Sklp_toxin_b/g_crystallin"/>
</dbReference>
<name>A0AAE3GM35_9PSEU</name>
<dbReference type="InterPro" id="IPR011024">
    <property type="entry name" value="G_crystallin-like"/>
</dbReference>
<dbReference type="RefSeq" id="WP_253779461.1">
    <property type="nucleotide sequence ID" value="NZ_JAMTCK010000022.1"/>
</dbReference>
<dbReference type="AlphaFoldDB" id="A0AAE3GM35"/>
<dbReference type="Gene3D" id="2.60.20.30">
    <property type="match status" value="1"/>
</dbReference>
<comment type="caution">
    <text evidence="3">The sequence shown here is derived from an EMBL/GenBank/DDBJ whole genome shotgun (WGS) entry which is preliminary data.</text>
</comment>
<dbReference type="SUPFAM" id="SSF49695">
    <property type="entry name" value="gamma-Crystallin-like"/>
    <property type="match status" value="1"/>
</dbReference>
<organism evidence="3 4">
    <name type="scientific">Goodfellowiella coeruleoviolacea</name>
    <dbReference type="NCBI Taxonomy" id="334858"/>
    <lineage>
        <taxon>Bacteria</taxon>
        <taxon>Bacillati</taxon>
        <taxon>Actinomycetota</taxon>
        <taxon>Actinomycetes</taxon>
        <taxon>Pseudonocardiales</taxon>
        <taxon>Pseudonocardiaceae</taxon>
        <taxon>Goodfellowiella</taxon>
    </lineage>
</organism>
<dbReference type="InterPro" id="IPR015791">
    <property type="entry name" value="Antimic/Inh_G_crystallin-like"/>
</dbReference>
<evidence type="ECO:0000259" key="2">
    <source>
        <dbReference type="Pfam" id="PF09076"/>
    </source>
</evidence>
<dbReference type="Proteomes" id="UP001206128">
    <property type="component" value="Unassembled WGS sequence"/>
</dbReference>
<protein>
    <submittedName>
        <fullName evidence="3">Beta/Gamma crystallin</fullName>
    </submittedName>
</protein>
<accession>A0AAE3GM35</accession>
<proteinExistence type="predicted"/>
<evidence type="ECO:0000313" key="3">
    <source>
        <dbReference type="EMBL" id="MCP2169919.1"/>
    </source>
</evidence>
<feature type="signal peptide" evidence="1">
    <location>
        <begin position="1"/>
        <end position="36"/>
    </location>
</feature>
<reference evidence="3" key="1">
    <citation type="submission" date="2022-06" db="EMBL/GenBank/DDBJ databases">
        <title>Genomic Encyclopedia of Archaeal and Bacterial Type Strains, Phase II (KMG-II): from individual species to whole genera.</title>
        <authorList>
            <person name="Goeker M."/>
        </authorList>
    </citation>
    <scope>NUCLEOTIDE SEQUENCE</scope>
    <source>
        <strain evidence="3">DSM 43935</strain>
    </source>
</reference>
<evidence type="ECO:0000256" key="1">
    <source>
        <dbReference type="SAM" id="SignalP"/>
    </source>
</evidence>
<keyword evidence="4" id="KW-1185">Reference proteome</keyword>
<dbReference type="Pfam" id="PF09076">
    <property type="entry name" value="Crystall_2"/>
    <property type="match status" value="1"/>
</dbReference>